<dbReference type="InterPro" id="IPR007221">
    <property type="entry name" value="MreC"/>
</dbReference>
<comment type="similarity">
    <text evidence="1 5">Belongs to the MreC family.</text>
</comment>
<evidence type="ECO:0000256" key="2">
    <source>
        <dbReference type="ARBA" id="ARBA00013855"/>
    </source>
</evidence>
<gene>
    <name evidence="7" type="primary">mreC</name>
    <name evidence="7" type="ORF">HMPREF9444_00973</name>
</gene>
<keyword evidence="8" id="KW-1185">Reference proteome</keyword>
<reference evidence="7 8" key="1">
    <citation type="submission" date="2011-01" db="EMBL/GenBank/DDBJ databases">
        <authorList>
            <person name="Weinstock G."/>
            <person name="Sodergren E."/>
            <person name="Clifton S."/>
            <person name="Fulton L."/>
            <person name="Fulton B."/>
            <person name="Courtney L."/>
            <person name="Fronick C."/>
            <person name="Harrison M."/>
            <person name="Strong C."/>
            <person name="Farmer C."/>
            <person name="Delahaunty K."/>
            <person name="Markovic C."/>
            <person name="Hall O."/>
            <person name="Minx P."/>
            <person name="Tomlinson C."/>
            <person name="Mitreva M."/>
            <person name="Hou S."/>
            <person name="Chen J."/>
            <person name="Wollam A."/>
            <person name="Pepin K.H."/>
            <person name="Johnson M."/>
            <person name="Bhonagiri V."/>
            <person name="Zhang X."/>
            <person name="Suruliraj S."/>
            <person name="Warren W."/>
            <person name="Chinwalla A."/>
            <person name="Mardis E.R."/>
            <person name="Wilson R.K."/>
        </authorList>
    </citation>
    <scope>NUCLEOTIDE SEQUENCE [LARGE SCALE GENOMIC DNA]</scope>
    <source>
        <strain evidence="8">DSM 22608 / JCM 16073 / KCTC 15190 / YIT 12066</strain>
    </source>
</reference>
<dbReference type="Gene3D" id="2.40.10.340">
    <property type="entry name" value="Rod shape-determining protein MreC, domain 1"/>
    <property type="match status" value="1"/>
</dbReference>
<dbReference type="InterPro" id="IPR042177">
    <property type="entry name" value="Cell/Rod_1"/>
</dbReference>
<evidence type="ECO:0000256" key="5">
    <source>
        <dbReference type="PIRNR" id="PIRNR038471"/>
    </source>
</evidence>
<dbReference type="HOGENOM" id="CLU_042663_2_0_6"/>
<dbReference type="eggNOG" id="COG1792">
    <property type="taxonomic scope" value="Bacteria"/>
</dbReference>
<keyword evidence="3 5" id="KW-0133">Cell shape</keyword>
<dbReference type="STRING" id="762983.HMPREF9444_00973"/>
<dbReference type="Proteomes" id="UP000018458">
    <property type="component" value="Unassembled WGS sequence"/>
</dbReference>
<protein>
    <recommendedName>
        <fullName evidence="2 5">Cell shape-determining protein MreC</fullName>
    </recommendedName>
    <alternativeName>
        <fullName evidence="4 5">Cell shape protein MreC</fullName>
    </alternativeName>
</protein>
<dbReference type="GO" id="GO:0008360">
    <property type="term" value="P:regulation of cell shape"/>
    <property type="evidence" value="ECO:0007669"/>
    <property type="project" value="UniProtKB-KW"/>
</dbReference>
<comment type="function">
    <text evidence="5">Involved in formation and maintenance of cell shape.</text>
</comment>
<dbReference type="NCBIfam" id="TIGR00219">
    <property type="entry name" value="mreC"/>
    <property type="match status" value="1"/>
</dbReference>
<dbReference type="PIRSF" id="PIRSF038471">
    <property type="entry name" value="MreC"/>
    <property type="match status" value="1"/>
</dbReference>
<evidence type="ECO:0000259" key="6">
    <source>
        <dbReference type="Pfam" id="PF04085"/>
    </source>
</evidence>
<dbReference type="AlphaFoldDB" id="E8LJT8"/>
<comment type="caution">
    <text evidence="7">The sequence shown here is derived from an EMBL/GenBank/DDBJ whole genome shotgun (WGS) entry which is preliminary data.</text>
</comment>
<accession>E8LJT8</accession>
<sequence length="300" mass="33106">MLSDIKLKVMSDFRYYLETALYPVMVFADSPRSITDAVTEQFKSREALISENEQLARELYTQRADLLRLKSLELENAHMRKLLNTPLQETSKRMVGIVLDVNIDPYLKRVVINRGTGSGVYVGMPVITEKGLVGQVISANYASSQVLLLIDSVSSVPVMNLRSQIRAIASGVGVHDLLSIDNVPRNADIKVGDVLVTSGLGGVYPAGYPVAVVTEVGGDKSATFASVKAAPLVDFDQIRYVLMLWVQDDFLNENSQESLPVKSRTDSKNVLKRESIRKALEKLSLINPKNSDMKKEAFNG</sequence>
<evidence type="ECO:0000256" key="3">
    <source>
        <dbReference type="ARBA" id="ARBA00022960"/>
    </source>
</evidence>
<organism evidence="7 8">
    <name type="scientific">Succinatimonas hippei (strain DSM 22608 / JCM 16073 / KCTC 15190 / YIT 12066)</name>
    <dbReference type="NCBI Taxonomy" id="762983"/>
    <lineage>
        <taxon>Bacteria</taxon>
        <taxon>Pseudomonadati</taxon>
        <taxon>Pseudomonadota</taxon>
        <taxon>Gammaproteobacteria</taxon>
        <taxon>Aeromonadales</taxon>
        <taxon>Succinivibrionaceae</taxon>
        <taxon>Succinatimonas</taxon>
    </lineage>
</organism>
<dbReference type="Gene3D" id="2.40.10.350">
    <property type="entry name" value="Rod shape-determining protein MreC, domain 2"/>
    <property type="match status" value="1"/>
</dbReference>
<dbReference type="PANTHER" id="PTHR34138">
    <property type="entry name" value="CELL SHAPE-DETERMINING PROTEIN MREC"/>
    <property type="match status" value="1"/>
</dbReference>
<dbReference type="InterPro" id="IPR055342">
    <property type="entry name" value="MreC_beta-barrel_core"/>
</dbReference>
<dbReference type="PANTHER" id="PTHR34138:SF1">
    <property type="entry name" value="CELL SHAPE-DETERMINING PROTEIN MREC"/>
    <property type="match status" value="1"/>
</dbReference>
<feature type="domain" description="Rod shape-determining protein MreC beta-barrel core" evidence="6">
    <location>
        <begin position="98"/>
        <end position="245"/>
    </location>
</feature>
<name>E8LJT8_SUCHY</name>
<evidence type="ECO:0000256" key="4">
    <source>
        <dbReference type="ARBA" id="ARBA00032089"/>
    </source>
</evidence>
<dbReference type="EMBL" id="AEVO01000046">
    <property type="protein sequence ID" value="EFY07211.1"/>
    <property type="molecule type" value="Genomic_DNA"/>
</dbReference>
<dbReference type="GO" id="GO:0005886">
    <property type="term" value="C:plasma membrane"/>
    <property type="evidence" value="ECO:0007669"/>
    <property type="project" value="TreeGrafter"/>
</dbReference>
<evidence type="ECO:0000313" key="8">
    <source>
        <dbReference type="Proteomes" id="UP000018458"/>
    </source>
</evidence>
<evidence type="ECO:0000313" key="7">
    <source>
        <dbReference type="EMBL" id="EFY07211.1"/>
    </source>
</evidence>
<dbReference type="Pfam" id="PF04085">
    <property type="entry name" value="MreC"/>
    <property type="match status" value="1"/>
</dbReference>
<proteinExistence type="inferred from homology"/>
<dbReference type="InterPro" id="IPR042175">
    <property type="entry name" value="Cell/Rod_MreC_2"/>
</dbReference>
<evidence type="ECO:0000256" key="1">
    <source>
        <dbReference type="ARBA" id="ARBA00009369"/>
    </source>
</evidence>